<evidence type="ECO:0000256" key="6">
    <source>
        <dbReference type="HAMAP-Rule" id="MF_00867"/>
    </source>
</evidence>
<dbReference type="SUPFAM" id="SSF82708">
    <property type="entry name" value="R3H domain"/>
    <property type="match status" value="1"/>
</dbReference>
<dbReference type="InterPro" id="IPR036867">
    <property type="entry name" value="R3H_dom_sf"/>
</dbReference>
<keyword evidence="10" id="KW-1185">Reference proteome</keyword>
<gene>
    <name evidence="6" type="primary">khpB</name>
    <name evidence="6" type="synonym">eloR</name>
    <name evidence="9" type="ORF">HMPREF0634_0950</name>
</gene>
<dbReference type="Gene3D" id="3.30.300.20">
    <property type="match status" value="1"/>
</dbReference>
<evidence type="ECO:0000256" key="5">
    <source>
        <dbReference type="ARBA" id="ARBA00023316"/>
    </source>
</evidence>
<dbReference type="InterPro" id="IPR039247">
    <property type="entry name" value="KhpB"/>
</dbReference>
<dbReference type="CDD" id="cd02644">
    <property type="entry name" value="R3H_jag"/>
    <property type="match status" value="1"/>
</dbReference>
<dbReference type="InterPro" id="IPR001374">
    <property type="entry name" value="R3H_dom"/>
</dbReference>
<feature type="domain" description="R3H" evidence="8">
    <location>
        <begin position="190"/>
        <end position="256"/>
    </location>
</feature>
<dbReference type="SMART" id="SM00393">
    <property type="entry name" value="R3H"/>
    <property type="match status" value="1"/>
</dbReference>
<organism evidence="9 10">
    <name type="scientific">Peptostreptococcus stomatis DSM 17678</name>
    <dbReference type="NCBI Taxonomy" id="596315"/>
    <lineage>
        <taxon>Bacteria</taxon>
        <taxon>Bacillati</taxon>
        <taxon>Bacillota</taxon>
        <taxon>Clostridia</taxon>
        <taxon>Peptostreptococcales</taxon>
        <taxon>Peptostreptococcaceae</taxon>
        <taxon>Peptostreptococcus</taxon>
    </lineage>
</organism>
<reference evidence="9 10" key="1">
    <citation type="submission" date="2010-08" db="EMBL/GenBank/DDBJ databases">
        <authorList>
            <person name="Harkins D.M."/>
            <person name="Madupu R."/>
            <person name="Durkin A.S."/>
            <person name="Torralba M."/>
            <person name="Methe B."/>
            <person name="Sutton G.G."/>
            <person name="Nelson K.E."/>
        </authorList>
    </citation>
    <scope>NUCLEOTIDE SEQUENCE [LARGE SCALE GENOMIC DNA]</scope>
    <source>
        <strain evidence="9 10">DSM 17678</strain>
    </source>
</reference>
<dbReference type="SMART" id="SM01245">
    <property type="entry name" value="Jag_N"/>
    <property type="match status" value="1"/>
</dbReference>
<dbReference type="eggNOG" id="COG1847">
    <property type="taxonomic scope" value="Bacteria"/>
</dbReference>
<dbReference type="Gene3D" id="3.30.1370.50">
    <property type="entry name" value="R3H-like domain"/>
    <property type="match status" value="1"/>
</dbReference>
<dbReference type="InterPro" id="IPR032782">
    <property type="entry name" value="KhpB_N"/>
</dbReference>
<feature type="region of interest" description="Disordered" evidence="7">
    <location>
        <begin position="62"/>
        <end position="100"/>
    </location>
</feature>
<accession>E0E1M5</accession>
<dbReference type="InterPro" id="IPR038247">
    <property type="entry name" value="Jag_N_dom_sf"/>
</dbReference>
<dbReference type="Proteomes" id="UP000003244">
    <property type="component" value="Unassembled WGS sequence"/>
</dbReference>
<dbReference type="GO" id="GO:0071555">
    <property type="term" value="P:cell wall organization"/>
    <property type="evidence" value="ECO:0007669"/>
    <property type="project" value="UniProtKB-KW"/>
</dbReference>
<evidence type="ECO:0000256" key="7">
    <source>
        <dbReference type="SAM" id="MobiDB-lite"/>
    </source>
</evidence>
<dbReference type="STRING" id="596315.HMPREF0634_0950"/>
<dbReference type="Pfam" id="PF13083">
    <property type="entry name" value="KH_KhpA-B"/>
    <property type="match status" value="1"/>
</dbReference>
<dbReference type="GO" id="GO:0009252">
    <property type="term" value="P:peptidoglycan biosynthetic process"/>
    <property type="evidence" value="ECO:0007669"/>
    <property type="project" value="UniProtKB-UniRule"/>
</dbReference>
<keyword evidence="3 6" id="KW-0133">Cell shape</keyword>
<dbReference type="HAMAP" id="MF_00867">
    <property type="entry name" value="KhpB"/>
    <property type="match status" value="1"/>
</dbReference>
<evidence type="ECO:0000256" key="3">
    <source>
        <dbReference type="ARBA" id="ARBA00022960"/>
    </source>
</evidence>
<dbReference type="PANTHER" id="PTHR35800:SF1">
    <property type="entry name" value="RNA-BINDING PROTEIN KHPB"/>
    <property type="match status" value="1"/>
</dbReference>
<comment type="caution">
    <text evidence="9">The sequence shown here is derived from an EMBL/GenBank/DDBJ whole genome shotgun (WGS) entry which is preliminary data.</text>
</comment>
<keyword evidence="4 6" id="KW-0143">Chaperone</keyword>
<dbReference type="Gene3D" id="3.30.30.80">
    <property type="entry name" value="probable RNA-binding protein from clostridium symbiosum atcc 14940"/>
    <property type="match status" value="1"/>
</dbReference>
<dbReference type="NCBIfam" id="NF041568">
    <property type="entry name" value="Jag_EloR"/>
    <property type="match status" value="1"/>
</dbReference>
<proteinExistence type="inferred from homology"/>
<dbReference type="InterPro" id="IPR038008">
    <property type="entry name" value="Jag_KH"/>
</dbReference>
<keyword evidence="2 6" id="KW-0694">RNA-binding</keyword>
<name>E0E1M5_9FIRM</name>
<protein>
    <recommendedName>
        <fullName evidence="6">RNA-binding protein KhpB</fullName>
    </recommendedName>
    <alternativeName>
        <fullName evidence="6">RNA-binding protein EloR</fullName>
    </alternativeName>
</protein>
<dbReference type="OrthoDB" id="9794483at2"/>
<dbReference type="PANTHER" id="PTHR35800">
    <property type="entry name" value="PROTEIN JAG"/>
    <property type="match status" value="1"/>
</dbReference>
<comment type="subunit">
    <text evidence="6">Forms a complex with KhpA.</text>
</comment>
<evidence type="ECO:0000313" key="9">
    <source>
        <dbReference type="EMBL" id="EFM65205.1"/>
    </source>
</evidence>
<comment type="similarity">
    <text evidence="6">Belongs to the KhpB RNA-binding protein family.</text>
</comment>
<dbReference type="AlphaFoldDB" id="E0E1M5"/>
<dbReference type="GO" id="GO:0005737">
    <property type="term" value="C:cytoplasm"/>
    <property type="evidence" value="ECO:0007669"/>
    <property type="project" value="UniProtKB-SubCell"/>
</dbReference>
<dbReference type="Pfam" id="PF14804">
    <property type="entry name" value="Jag_N"/>
    <property type="match status" value="1"/>
</dbReference>
<comment type="subcellular location">
    <subcellularLocation>
        <location evidence="6">Cytoplasm</location>
    </subcellularLocation>
</comment>
<sequence length="256" mass="29505">MESKVFYAKSSEEAVEQLLKSTNADKDSIQITVLEKPSKGFLGIGAKSGVYSLEYELIKESEPSREELVEENKEVILDKGDDQKTEPSGQDKVDNDERQDKVNITEEDEMRIAKEFVVELLKNADVEAEVDVLIEDNLIKVKISGDDASCLIGRRGDTLDAIQFLTGLALNKFNKDSHTRVFVDIENYRSKREESLKRYCYKAAREVAKTRRTKKLDYMNPYERRIIHSALQNDRFVITYSEGTDPYRRVVIEYKR</sequence>
<keyword evidence="1 6" id="KW-0963">Cytoplasm</keyword>
<dbReference type="RefSeq" id="WP_007788414.1">
    <property type="nucleotide sequence ID" value="NZ_ADGQ01000018.1"/>
</dbReference>
<evidence type="ECO:0000259" key="8">
    <source>
        <dbReference type="PROSITE" id="PS51061"/>
    </source>
</evidence>
<dbReference type="EMBL" id="ADGQ01000018">
    <property type="protein sequence ID" value="EFM65205.1"/>
    <property type="molecule type" value="Genomic_DNA"/>
</dbReference>
<evidence type="ECO:0000256" key="4">
    <source>
        <dbReference type="ARBA" id="ARBA00023186"/>
    </source>
</evidence>
<evidence type="ECO:0000256" key="2">
    <source>
        <dbReference type="ARBA" id="ARBA00022884"/>
    </source>
</evidence>
<dbReference type="CDD" id="cd02414">
    <property type="entry name" value="KH-II_Jag"/>
    <property type="match status" value="1"/>
</dbReference>
<dbReference type="InterPro" id="IPR034079">
    <property type="entry name" value="R3H_KhpB"/>
</dbReference>
<dbReference type="InterPro" id="IPR015946">
    <property type="entry name" value="KH_dom-like_a/b"/>
</dbReference>
<dbReference type="GO" id="GO:0003723">
    <property type="term" value="F:RNA binding"/>
    <property type="evidence" value="ECO:0007669"/>
    <property type="project" value="UniProtKB-UniRule"/>
</dbReference>
<dbReference type="Pfam" id="PF01424">
    <property type="entry name" value="R3H"/>
    <property type="match status" value="1"/>
</dbReference>
<evidence type="ECO:0000313" key="10">
    <source>
        <dbReference type="Proteomes" id="UP000003244"/>
    </source>
</evidence>
<dbReference type="PROSITE" id="PS51061">
    <property type="entry name" value="R3H"/>
    <property type="match status" value="1"/>
</dbReference>
<dbReference type="GO" id="GO:0008360">
    <property type="term" value="P:regulation of cell shape"/>
    <property type="evidence" value="ECO:0007669"/>
    <property type="project" value="UniProtKB-KW"/>
</dbReference>
<evidence type="ECO:0000256" key="1">
    <source>
        <dbReference type="ARBA" id="ARBA00022490"/>
    </source>
</evidence>
<comment type="domain">
    <text evidence="6">Has an N-terminal Jag-N domain and 2 RNA-binding domains (KH and R3H).</text>
</comment>
<comment type="caution">
    <text evidence="6">Lacks conserved residue(s) required for the propagation of feature annotation.</text>
</comment>
<keyword evidence="5 6" id="KW-0961">Cell wall biogenesis/degradation</keyword>
<comment type="function">
    <text evidence="6">A probable RNA chaperone. Forms a complex with KhpA which binds to cellular RNA and controls its expression. Plays a role in peptidoglycan (PG) homeostasis and cell length regulation.</text>
</comment>
<dbReference type="GeneID" id="84800096"/>